<dbReference type="CDD" id="cd14727">
    <property type="entry name" value="ChanN-like"/>
    <property type="match status" value="1"/>
</dbReference>
<evidence type="ECO:0000313" key="3">
    <source>
        <dbReference type="EMBL" id="VFJ88827.1"/>
    </source>
</evidence>
<dbReference type="InterPro" id="IPR036034">
    <property type="entry name" value="PDZ_sf"/>
</dbReference>
<accession>A0A450UDC4</accession>
<feature type="region of interest" description="Disordered" evidence="1">
    <location>
        <begin position="262"/>
        <end position="298"/>
    </location>
</feature>
<evidence type="ECO:0000313" key="5">
    <source>
        <dbReference type="EMBL" id="VFJ97029.1"/>
    </source>
</evidence>
<dbReference type="SUPFAM" id="SSF159501">
    <property type="entry name" value="EreA/ChaN-like"/>
    <property type="match status" value="1"/>
</dbReference>
<dbReference type="EMBL" id="CAADFJ010000010">
    <property type="protein sequence ID" value="VFJ97029.1"/>
    <property type="molecule type" value="Genomic_DNA"/>
</dbReference>
<evidence type="ECO:0000256" key="1">
    <source>
        <dbReference type="SAM" id="MobiDB-lite"/>
    </source>
</evidence>
<dbReference type="SUPFAM" id="SSF50156">
    <property type="entry name" value="PDZ domain-like"/>
    <property type="match status" value="1"/>
</dbReference>
<dbReference type="EMBL" id="CAADFG010000011">
    <property type="protein sequence ID" value="VFJ88827.1"/>
    <property type="molecule type" value="Genomic_DNA"/>
</dbReference>
<evidence type="ECO:0000259" key="2">
    <source>
        <dbReference type="PROSITE" id="PS50106"/>
    </source>
</evidence>
<dbReference type="SMART" id="SM00228">
    <property type="entry name" value="PDZ"/>
    <property type="match status" value="1"/>
</dbReference>
<name>A0A450UDC4_9GAMM</name>
<gene>
    <name evidence="3" type="ORF">BECKH772A_GA0070896_1001115</name>
    <name evidence="4" type="ORF">BECKH772B_GA0070898_1000917</name>
    <name evidence="5" type="ORF">BECKH772C_GA0070978_1001015</name>
</gene>
<dbReference type="PROSITE" id="PS50106">
    <property type="entry name" value="PDZ"/>
    <property type="match status" value="1"/>
</dbReference>
<dbReference type="Gene3D" id="3.40.50.11550">
    <property type="match status" value="1"/>
</dbReference>
<dbReference type="Pfam" id="PF04187">
    <property type="entry name" value="Cofac_haem_bdg"/>
    <property type="match status" value="1"/>
</dbReference>
<feature type="compositionally biased region" description="Basic and acidic residues" evidence="1">
    <location>
        <begin position="262"/>
        <end position="291"/>
    </location>
</feature>
<sequence length="488" mass="53782">MQAGLVLFCSRAGKTRSSSLEKAGDKRPWVVVFTLHVLFYDTAISGASMWRNLVGALFLFPLLSSCQGMPSVAAQSAVSEPDAIGPRLSDGPGRDSGDLPTRVIDFDTLPDLDAIIPRLGKKRVVFIGEHHTRFADHLNQLAIIEGLYRQGRELAIGMEFFQQPFQDLLDDFIAGAIDESALLAQTEYYDRWRYDYGLYRPILHFARDRGIPLIALNIASEVVEKVSKTGWEGLSAVEQAQVPDVIDRTNQDYEARLREVFRHHPRPHTKDARGDGHTDATDKHLPSHPHDASLPIDPHADRDAAGFRRFVDIQLLWDESMAERAARYLAEHPARTLVVLAGSGHLAYGHGIPDRVRRRVSVDTAIVLPAHAIADDRASGPNEAADIADFLLVSGNRALPPPGVLGVMLETNDEGVLIEAFTAQSAARMAGLETGDRLVEIDGRPIGTLGDVKLALWDKRPGDRVSVDIHRIGRFMGGRAMRFDVALK</sequence>
<feature type="domain" description="PDZ" evidence="2">
    <location>
        <begin position="403"/>
        <end position="473"/>
    </location>
</feature>
<evidence type="ECO:0000313" key="4">
    <source>
        <dbReference type="EMBL" id="VFJ90383.1"/>
    </source>
</evidence>
<dbReference type="AlphaFoldDB" id="A0A450UDC4"/>
<dbReference type="InterPro" id="IPR007314">
    <property type="entry name" value="Cofac_haem-bd_dom"/>
</dbReference>
<dbReference type="InterPro" id="IPR001478">
    <property type="entry name" value="PDZ"/>
</dbReference>
<protein>
    <submittedName>
        <fullName evidence="4">Uncharacterized iron-regulated protein</fullName>
    </submittedName>
</protein>
<dbReference type="Gene3D" id="2.30.42.10">
    <property type="match status" value="1"/>
</dbReference>
<organism evidence="4">
    <name type="scientific">Candidatus Kentrum eta</name>
    <dbReference type="NCBI Taxonomy" id="2126337"/>
    <lineage>
        <taxon>Bacteria</taxon>
        <taxon>Pseudomonadati</taxon>
        <taxon>Pseudomonadota</taxon>
        <taxon>Gammaproteobacteria</taxon>
        <taxon>Candidatus Kentrum</taxon>
    </lineage>
</organism>
<dbReference type="Pfam" id="PF13180">
    <property type="entry name" value="PDZ_2"/>
    <property type="match status" value="1"/>
</dbReference>
<reference evidence="4" key="1">
    <citation type="submission" date="2019-02" db="EMBL/GenBank/DDBJ databases">
        <authorList>
            <person name="Gruber-Vodicka R. H."/>
            <person name="Seah K. B. B."/>
        </authorList>
    </citation>
    <scope>NUCLEOTIDE SEQUENCE</scope>
    <source>
        <strain evidence="5">BECK_SA2B12</strain>
        <strain evidence="3">BECK_SA2B15</strain>
        <strain evidence="4">BECK_SA2B20</strain>
    </source>
</reference>
<proteinExistence type="predicted"/>
<dbReference type="EMBL" id="CAADFI010000009">
    <property type="protein sequence ID" value="VFJ90383.1"/>
    <property type="molecule type" value="Genomic_DNA"/>
</dbReference>